<organism evidence="3">
    <name type="scientific">Magallana gigas</name>
    <name type="common">Pacific oyster</name>
    <name type="synonym">Crassostrea gigas</name>
    <dbReference type="NCBI Taxonomy" id="29159"/>
    <lineage>
        <taxon>Eukaryota</taxon>
        <taxon>Metazoa</taxon>
        <taxon>Spiralia</taxon>
        <taxon>Lophotrochozoa</taxon>
        <taxon>Mollusca</taxon>
        <taxon>Bivalvia</taxon>
        <taxon>Autobranchia</taxon>
        <taxon>Pteriomorphia</taxon>
        <taxon>Ostreida</taxon>
        <taxon>Ostreoidea</taxon>
        <taxon>Ostreidae</taxon>
        <taxon>Magallana</taxon>
    </lineage>
</organism>
<dbReference type="PANTHER" id="PTHR23080:SF141">
    <property type="entry name" value="TRANSPOSASE HELIX-TURN-HELIX DOMAIN-CONTAINING PROTEIN"/>
    <property type="match status" value="1"/>
</dbReference>
<sequence>MPKFYPCLLCSKRTSQQDRYRIKKEHADFIKRRLRMDVSDDSMLCRKCRHMCETKSTRDSICNSPEPNKIQKTLSKQSMKSPPSVTLSIPSTSTSHANCVICKKPGPKLVVVPENTRVNVFIQKETFVPPGSRCCPKHISDGDLNTEALHLLKQTSSVSNVNRTTIVGVLKQTRDVAIQNQNKRLNFDDPHGMQNEDYYNLTGVTKDQFDELMTYLVETNLRSSKNRSPYLADSKNSDAKILSHMIQTNVEDIRKWVEEDDIFIVDRGFRDAEALLDDLGIHVEMPSFLTRHSKQHSTEEANSTRFVTKLRWVVESVNGRLKTWNYLSRTIPNTQIPHIGDYVRIVSAICNKFRPDLSTGIEEEDVAMAAKMRFLANGVNELKDYVETSGEHHLES</sequence>
<reference evidence="3" key="1">
    <citation type="journal article" date="2012" name="Nature">
        <title>The oyster genome reveals stress adaptation and complexity of shell formation.</title>
        <authorList>
            <person name="Zhang G."/>
            <person name="Fang X."/>
            <person name="Guo X."/>
            <person name="Li L."/>
            <person name="Luo R."/>
            <person name="Xu F."/>
            <person name="Yang P."/>
            <person name="Zhang L."/>
            <person name="Wang X."/>
            <person name="Qi H."/>
            <person name="Xiong Z."/>
            <person name="Que H."/>
            <person name="Xie Y."/>
            <person name="Holland P.W."/>
            <person name="Paps J."/>
            <person name="Zhu Y."/>
            <person name="Wu F."/>
            <person name="Chen Y."/>
            <person name="Wang J."/>
            <person name="Peng C."/>
            <person name="Meng J."/>
            <person name="Yang L."/>
            <person name="Liu J."/>
            <person name="Wen B."/>
            <person name="Zhang N."/>
            <person name="Huang Z."/>
            <person name="Zhu Q."/>
            <person name="Feng Y."/>
            <person name="Mount A."/>
            <person name="Hedgecock D."/>
            <person name="Xu Z."/>
            <person name="Liu Y."/>
            <person name="Domazet-Loso T."/>
            <person name="Du Y."/>
            <person name="Sun X."/>
            <person name="Zhang S."/>
            <person name="Liu B."/>
            <person name="Cheng P."/>
            <person name="Jiang X."/>
            <person name="Li J."/>
            <person name="Fan D."/>
            <person name="Wang W."/>
            <person name="Fu W."/>
            <person name="Wang T."/>
            <person name="Wang B."/>
            <person name="Zhang J."/>
            <person name="Peng Z."/>
            <person name="Li Y."/>
            <person name="Li N."/>
            <person name="Wang J."/>
            <person name="Chen M."/>
            <person name="He Y."/>
            <person name="Tan F."/>
            <person name="Song X."/>
            <person name="Zheng Q."/>
            <person name="Huang R."/>
            <person name="Yang H."/>
            <person name="Du X."/>
            <person name="Chen L."/>
            <person name="Yang M."/>
            <person name="Gaffney P.M."/>
            <person name="Wang S."/>
            <person name="Luo L."/>
            <person name="She Z."/>
            <person name="Ming Y."/>
            <person name="Huang W."/>
            <person name="Zhang S."/>
            <person name="Huang B."/>
            <person name="Zhang Y."/>
            <person name="Qu T."/>
            <person name="Ni P."/>
            <person name="Miao G."/>
            <person name="Wang J."/>
            <person name="Wang Q."/>
            <person name="Steinberg C.E."/>
            <person name="Wang H."/>
            <person name="Li N."/>
            <person name="Qian L."/>
            <person name="Zhang G."/>
            <person name="Li Y."/>
            <person name="Yang H."/>
            <person name="Liu X."/>
            <person name="Wang J."/>
            <person name="Yin Y."/>
            <person name="Wang J."/>
        </authorList>
    </citation>
    <scope>NUCLEOTIDE SEQUENCE [LARGE SCALE GENOMIC DNA]</scope>
    <source>
        <strain evidence="3">05x7-T-G4-1.051#20</strain>
    </source>
</reference>
<evidence type="ECO:0000313" key="3">
    <source>
        <dbReference type="EMBL" id="EKC27821.1"/>
    </source>
</evidence>
<dbReference type="InParanoid" id="K1R230"/>
<dbReference type="Pfam" id="PF13359">
    <property type="entry name" value="DDE_Tnp_4"/>
    <property type="match status" value="1"/>
</dbReference>
<dbReference type="GO" id="GO:0046872">
    <property type="term" value="F:metal ion binding"/>
    <property type="evidence" value="ECO:0007669"/>
    <property type="project" value="UniProtKB-KW"/>
</dbReference>
<dbReference type="PANTHER" id="PTHR23080">
    <property type="entry name" value="THAP DOMAIN PROTEIN"/>
    <property type="match status" value="1"/>
</dbReference>
<evidence type="ECO:0000256" key="2">
    <source>
        <dbReference type="ARBA" id="ARBA00022723"/>
    </source>
</evidence>
<name>K1R230_MAGGI</name>
<gene>
    <name evidence="3" type="ORF">CGI_10023946</name>
</gene>
<accession>K1R230</accession>
<dbReference type="InterPro" id="IPR027806">
    <property type="entry name" value="HARBI1_dom"/>
</dbReference>
<proteinExistence type="predicted"/>
<dbReference type="EMBL" id="JH817628">
    <property type="protein sequence ID" value="EKC27821.1"/>
    <property type="molecule type" value="Genomic_DNA"/>
</dbReference>
<keyword evidence="2" id="KW-0479">Metal-binding</keyword>
<protein>
    <submittedName>
        <fullName evidence="3">Uncharacterized protein</fullName>
    </submittedName>
</protein>
<comment type="cofactor">
    <cofactor evidence="1">
        <name>a divalent metal cation</name>
        <dbReference type="ChEBI" id="CHEBI:60240"/>
    </cofactor>
</comment>
<evidence type="ECO:0000256" key="1">
    <source>
        <dbReference type="ARBA" id="ARBA00001968"/>
    </source>
</evidence>
<dbReference type="HOGENOM" id="CLU_561753_0_0_1"/>
<dbReference type="AlphaFoldDB" id="K1R230"/>